<dbReference type="EMBL" id="JAPWDS010000001">
    <property type="protein sequence ID" value="KAJ5520817.1"/>
    <property type="molecule type" value="Genomic_DNA"/>
</dbReference>
<dbReference type="Proteomes" id="UP001149954">
    <property type="component" value="Unassembled WGS sequence"/>
</dbReference>
<evidence type="ECO:0000313" key="9">
    <source>
        <dbReference type="Proteomes" id="UP001149954"/>
    </source>
</evidence>
<evidence type="ECO:0000259" key="7">
    <source>
        <dbReference type="Pfam" id="PF20173"/>
    </source>
</evidence>
<dbReference type="AlphaFoldDB" id="A0A9W9Y5T6"/>
<evidence type="ECO:0000256" key="3">
    <source>
        <dbReference type="ARBA" id="ARBA00022723"/>
    </source>
</evidence>
<comment type="caution">
    <text evidence="8">The sequence shown here is derived from an EMBL/GenBank/DDBJ whole genome shotgun (WGS) entry which is preliminary data.</text>
</comment>
<keyword evidence="5" id="KW-0862">Zinc</keyword>
<evidence type="ECO:0000256" key="1">
    <source>
        <dbReference type="ARBA" id="ARBA00004496"/>
    </source>
</evidence>
<dbReference type="GO" id="GO:0005737">
    <property type="term" value="C:cytoplasm"/>
    <property type="evidence" value="ECO:0007669"/>
    <property type="project" value="UniProtKB-SubCell"/>
</dbReference>
<keyword evidence="4" id="KW-0863">Zinc-finger</keyword>
<reference evidence="8" key="1">
    <citation type="submission" date="2022-12" db="EMBL/GenBank/DDBJ databases">
        <authorList>
            <person name="Petersen C."/>
        </authorList>
    </citation>
    <scope>NUCLEOTIDE SEQUENCE</scope>
    <source>
        <strain evidence="8">IBT 29495</strain>
    </source>
</reference>
<reference evidence="8" key="2">
    <citation type="journal article" date="2023" name="IMA Fungus">
        <title>Comparative genomic study of the Penicillium genus elucidates a diverse pangenome and 15 lateral gene transfer events.</title>
        <authorList>
            <person name="Petersen C."/>
            <person name="Sorensen T."/>
            <person name="Nielsen M.R."/>
            <person name="Sondergaard T.E."/>
            <person name="Sorensen J.L."/>
            <person name="Fitzpatrick D.A."/>
            <person name="Frisvad J.C."/>
            <person name="Nielsen K.L."/>
        </authorList>
    </citation>
    <scope>NUCLEOTIDE SEQUENCE</scope>
    <source>
        <strain evidence="8">IBT 29495</strain>
    </source>
</reference>
<keyword evidence="6" id="KW-0391">Immunity</keyword>
<keyword evidence="9" id="KW-1185">Reference proteome</keyword>
<keyword evidence="3" id="KW-0479">Metal-binding</keyword>
<comment type="subcellular location">
    <subcellularLocation>
        <location evidence="1">Cytoplasm</location>
    </subcellularLocation>
</comment>
<dbReference type="GO" id="GO:0008270">
    <property type="term" value="F:zinc ion binding"/>
    <property type="evidence" value="ECO:0007669"/>
    <property type="project" value="UniProtKB-KW"/>
</dbReference>
<feature type="domain" description="RZ-type" evidence="7">
    <location>
        <begin position="34"/>
        <end position="53"/>
    </location>
</feature>
<keyword evidence="2" id="KW-0963">Cytoplasm</keyword>
<evidence type="ECO:0000313" key="8">
    <source>
        <dbReference type="EMBL" id="KAJ5520817.1"/>
    </source>
</evidence>
<accession>A0A9W9Y5T6</accession>
<proteinExistence type="predicted"/>
<dbReference type="GO" id="GO:0002376">
    <property type="term" value="P:immune system process"/>
    <property type="evidence" value="ECO:0007669"/>
    <property type="project" value="UniProtKB-KW"/>
</dbReference>
<evidence type="ECO:0000256" key="5">
    <source>
        <dbReference type="ARBA" id="ARBA00022833"/>
    </source>
</evidence>
<evidence type="ECO:0000256" key="4">
    <source>
        <dbReference type="ARBA" id="ARBA00022771"/>
    </source>
</evidence>
<organism evidence="8 9">
    <name type="scientific">Penicillium fimorum</name>
    <dbReference type="NCBI Taxonomy" id="1882269"/>
    <lineage>
        <taxon>Eukaryota</taxon>
        <taxon>Fungi</taxon>
        <taxon>Dikarya</taxon>
        <taxon>Ascomycota</taxon>
        <taxon>Pezizomycotina</taxon>
        <taxon>Eurotiomycetes</taxon>
        <taxon>Eurotiomycetidae</taxon>
        <taxon>Eurotiales</taxon>
        <taxon>Aspergillaceae</taxon>
        <taxon>Penicillium</taxon>
    </lineage>
</organism>
<dbReference type="OrthoDB" id="2423195at2759"/>
<dbReference type="Pfam" id="PF20173">
    <property type="entry name" value="ZnF_RZ-type"/>
    <property type="match status" value="1"/>
</dbReference>
<name>A0A9W9Y5T6_9EURO</name>
<sequence length="78" mass="8650">MIRLYEGPRYETVTLEELQSIKTAMVSGRGGIASHSGHWYNCVNGHPFAIGECDVLSAEQLLEVKTTRLLPVYLEGGR</sequence>
<evidence type="ECO:0000256" key="6">
    <source>
        <dbReference type="ARBA" id="ARBA00022859"/>
    </source>
</evidence>
<gene>
    <name evidence="8" type="ORF">N7463_001270</name>
</gene>
<evidence type="ECO:0000256" key="2">
    <source>
        <dbReference type="ARBA" id="ARBA00022490"/>
    </source>
</evidence>
<dbReference type="InterPro" id="IPR046439">
    <property type="entry name" value="ZF_RZ_dom"/>
</dbReference>
<protein>
    <recommendedName>
        <fullName evidence="7">RZ-type domain-containing protein</fullName>
    </recommendedName>
</protein>